<feature type="coiled-coil region" evidence="1">
    <location>
        <begin position="139"/>
        <end position="175"/>
    </location>
</feature>
<feature type="region of interest" description="Disordered" evidence="2">
    <location>
        <begin position="177"/>
        <end position="203"/>
    </location>
</feature>
<evidence type="ECO:0000259" key="3">
    <source>
        <dbReference type="Pfam" id="PF07223"/>
    </source>
</evidence>
<feature type="domain" description="DUF1421" evidence="3">
    <location>
        <begin position="485"/>
        <end position="529"/>
    </location>
</feature>
<feature type="compositionally biased region" description="Polar residues" evidence="2">
    <location>
        <begin position="180"/>
        <end position="196"/>
    </location>
</feature>
<feature type="compositionally biased region" description="Polar residues" evidence="2">
    <location>
        <begin position="344"/>
        <end position="355"/>
    </location>
</feature>
<reference evidence="4" key="1">
    <citation type="submission" date="2018-02" db="EMBL/GenBank/DDBJ databases">
        <title>Rhizophora mucronata_Transcriptome.</title>
        <authorList>
            <person name="Meera S.P."/>
            <person name="Sreeshan A."/>
            <person name="Augustine A."/>
        </authorList>
    </citation>
    <scope>NUCLEOTIDE SEQUENCE</scope>
    <source>
        <tissue evidence="4">Leaf</tissue>
    </source>
</reference>
<dbReference type="PANTHER" id="PTHR31805">
    <property type="entry name" value="RECEPTOR-LIKE KINASE, PUTATIVE (DUF1421)-RELATED"/>
    <property type="match status" value="1"/>
</dbReference>
<dbReference type="Pfam" id="PF07223">
    <property type="entry name" value="DUF1421"/>
    <property type="match status" value="1"/>
</dbReference>
<proteinExistence type="predicted"/>
<feature type="region of interest" description="Disordered" evidence="2">
    <location>
        <begin position="249"/>
        <end position="271"/>
    </location>
</feature>
<feature type="region of interest" description="Disordered" evidence="2">
    <location>
        <begin position="301"/>
        <end position="360"/>
    </location>
</feature>
<feature type="compositionally biased region" description="Low complexity" evidence="2">
    <location>
        <begin position="306"/>
        <end position="329"/>
    </location>
</feature>
<evidence type="ECO:0000256" key="1">
    <source>
        <dbReference type="SAM" id="Coils"/>
    </source>
</evidence>
<dbReference type="EMBL" id="GGEC01020306">
    <property type="protein sequence ID" value="MBX00790.1"/>
    <property type="molecule type" value="Transcribed_RNA"/>
</dbReference>
<dbReference type="InterPro" id="IPR010820">
    <property type="entry name" value="DUF1421"/>
</dbReference>
<keyword evidence="1" id="KW-0175">Coiled coil</keyword>
<feature type="compositionally biased region" description="Pro residues" evidence="2">
    <location>
        <begin position="252"/>
        <end position="261"/>
    </location>
</feature>
<dbReference type="PANTHER" id="PTHR31805:SF16">
    <property type="entry name" value="FORMIN-LIKE PROTEIN (DUF1421)"/>
    <property type="match status" value="1"/>
</dbReference>
<accession>A0A2P2K524</accession>
<organism evidence="4">
    <name type="scientific">Rhizophora mucronata</name>
    <name type="common">Asiatic mangrove</name>
    <dbReference type="NCBI Taxonomy" id="61149"/>
    <lineage>
        <taxon>Eukaryota</taxon>
        <taxon>Viridiplantae</taxon>
        <taxon>Streptophyta</taxon>
        <taxon>Embryophyta</taxon>
        <taxon>Tracheophyta</taxon>
        <taxon>Spermatophyta</taxon>
        <taxon>Magnoliopsida</taxon>
        <taxon>eudicotyledons</taxon>
        <taxon>Gunneridae</taxon>
        <taxon>Pentapetalae</taxon>
        <taxon>rosids</taxon>
        <taxon>fabids</taxon>
        <taxon>Malpighiales</taxon>
        <taxon>Rhizophoraceae</taxon>
        <taxon>Rhizophora</taxon>
    </lineage>
</organism>
<dbReference type="AlphaFoldDB" id="A0A2P2K524"/>
<protein>
    <submittedName>
        <fullName evidence="4">Trithorax group protein osa isoform X1</fullName>
    </submittedName>
</protein>
<evidence type="ECO:0000313" key="4">
    <source>
        <dbReference type="EMBL" id="MBX00790.1"/>
    </source>
</evidence>
<name>A0A2P2K524_RHIMU</name>
<evidence type="ECO:0000256" key="2">
    <source>
        <dbReference type="SAM" id="MobiDB-lite"/>
    </source>
</evidence>
<sequence>MASGSSIRGTSASKGFDFGSDDVLCSYEDYGNQEPTNGSHSDAVIGANSTEQDFHKSRMIRSSVLPATCYGQPEDSFPQDVISTAEKSMKKQSENLMRFLEGISSRLSQLELYCYNLDKSIGEMRSDLVRDNGEVESTLKSVEKHLHEVQRSVQILRDKQELADTQKELAQLQLVKKDTSPSSHFQSSEAKVTAPTSDFKKMDNTSEFNNQQLALALPQQVVPQLQPPSVTPPSLAPQQNVAQHQSYYLPPAQLPTPPVPIQHPQGQYLPSDAQYQTPQMQDISRVAPQPAQTQANLTPPVQQFSQYPPKWPQQVQPPQQPLMQPQVRPSSTTAYPTYLPPGQPTNSSASETNPKSMPMQVPYSAVPQPLASRAADTIPYGYGAGRTVPQQPLPPPQQLKGTFGALPGDGYAPAGTHPALPPGSAYMMYNSESGRIHHPPHQPHFPQGGYPLSNLPLQSSQSATAGANMLARNPGHSQFNRNHPYSDLIEKLVGMGFRVDHVFGVIQRMEDSGHPVDFNAVLDRLNVHSSGAPQRGW</sequence>